<evidence type="ECO:0000313" key="1">
    <source>
        <dbReference type="EMBL" id="SPP97978.1"/>
    </source>
</evidence>
<dbReference type="KEGG" id="bvz:BRAD3257_7187"/>
<name>A0A2U3Q9B3_9BRAD</name>
<dbReference type="Proteomes" id="UP000246085">
    <property type="component" value="Chromosome BRAD3257"/>
</dbReference>
<proteinExistence type="predicted"/>
<gene>
    <name evidence="1" type="ORF">BRAD3257_7187</name>
</gene>
<reference evidence="1 2" key="1">
    <citation type="submission" date="2018-03" db="EMBL/GenBank/DDBJ databases">
        <authorList>
            <person name="Gully D."/>
        </authorList>
    </citation>
    <scope>NUCLEOTIDE SEQUENCE [LARGE SCALE GENOMIC DNA]</scope>
    <source>
        <strain evidence="1">ORS3257</strain>
    </source>
</reference>
<dbReference type="EMBL" id="LS398110">
    <property type="protein sequence ID" value="SPP97978.1"/>
    <property type="molecule type" value="Genomic_DNA"/>
</dbReference>
<dbReference type="AlphaFoldDB" id="A0A2U3Q9B3"/>
<protein>
    <recommendedName>
        <fullName evidence="3">Methyl-accepting chemotaxis protein</fullName>
    </recommendedName>
</protein>
<evidence type="ECO:0000313" key="2">
    <source>
        <dbReference type="Proteomes" id="UP000246085"/>
    </source>
</evidence>
<evidence type="ECO:0008006" key="3">
    <source>
        <dbReference type="Google" id="ProtNLM"/>
    </source>
</evidence>
<organism evidence="1 2">
    <name type="scientific">Bradyrhizobium vignae</name>
    <dbReference type="NCBI Taxonomy" id="1549949"/>
    <lineage>
        <taxon>Bacteria</taxon>
        <taxon>Pseudomonadati</taxon>
        <taxon>Pseudomonadota</taxon>
        <taxon>Alphaproteobacteria</taxon>
        <taxon>Hyphomicrobiales</taxon>
        <taxon>Nitrobacteraceae</taxon>
        <taxon>Bradyrhizobium</taxon>
    </lineage>
</organism>
<accession>A0A2U3Q9B3</accession>
<sequence length="77" mass="7979">MTGGAWKGAANQEIARNVQQSATGTTEVATNIAEVNRGADQAGTASTQMLAVARPPAEDSNRLKLEVQRVLATVVAD</sequence>